<evidence type="ECO:0008006" key="4">
    <source>
        <dbReference type="Google" id="ProtNLM"/>
    </source>
</evidence>
<proteinExistence type="predicted"/>
<name>A0A4S8NS85_9HYPH</name>
<dbReference type="AlphaFoldDB" id="A0A4S8NS85"/>
<accession>A0A4S8NS85</accession>
<dbReference type="Proteomes" id="UP000308828">
    <property type="component" value="Unassembled WGS sequence"/>
</dbReference>
<evidence type="ECO:0000313" key="3">
    <source>
        <dbReference type="Proteomes" id="UP000308828"/>
    </source>
</evidence>
<reference evidence="2 3" key="1">
    <citation type="submission" date="2019-04" db="EMBL/GenBank/DDBJ databases">
        <title>Genome sequence of strain shin9-1.</title>
        <authorList>
            <person name="Gao J."/>
            <person name="Sun J."/>
        </authorList>
    </citation>
    <scope>NUCLEOTIDE SEQUENCE [LARGE SCALE GENOMIC DNA]</scope>
    <source>
        <strain evidence="3">shin9-1</strain>
    </source>
</reference>
<organism evidence="2 3">
    <name type="scientific">Peteryoungia ipomoeae</name>
    <dbReference type="NCBI Taxonomy" id="1210932"/>
    <lineage>
        <taxon>Bacteria</taxon>
        <taxon>Pseudomonadati</taxon>
        <taxon>Pseudomonadota</taxon>
        <taxon>Alphaproteobacteria</taxon>
        <taxon>Hyphomicrobiales</taxon>
        <taxon>Rhizobiaceae</taxon>
        <taxon>Peteryoungia</taxon>
    </lineage>
</organism>
<evidence type="ECO:0000256" key="1">
    <source>
        <dbReference type="SAM" id="MobiDB-lite"/>
    </source>
</evidence>
<feature type="region of interest" description="Disordered" evidence="1">
    <location>
        <begin position="1"/>
        <end position="41"/>
    </location>
</feature>
<comment type="caution">
    <text evidence="2">The sequence shown here is derived from an EMBL/GenBank/DDBJ whole genome shotgun (WGS) entry which is preliminary data.</text>
</comment>
<keyword evidence="3" id="KW-1185">Reference proteome</keyword>
<evidence type="ECO:0000313" key="2">
    <source>
        <dbReference type="EMBL" id="THV20230.1"/>
    </source>
</evidence>
<dbReference type="EMBL" id="STGV01000008">
    <property type="protein sequence ID" value="THV20230.1"/>
    <property type="molecule type" value="Genomic_DNA"/>
</dbReference>
<protein>
    <recommendedName>
        <fullName evidence="4">Propionyl-coenzyme A carboxylase alpha polypeptide</fullName>
    </recommendedName>
</protein>
<sequence>MMPAARTPPSALPGISPTRGENSATYPRCTTQQTATRRRASSALFSVVKARARGRCGGPLSPHVEEMPGRAEGGAARTVRRPHVH</sequence>
<feature type="compositionally biased region" description="Polar residues" evidence="1">
    <location>
        <begin position="19"/>
        <end position="29"/>
    </location>
</feature>
<gene>
    <name evidence="2" type="ORF">FAA97_19485</name>
</gene>
<dbReference type="OrthoDB" id="8304274at2"/>
<feature type="region of interest" description="Disordered" evidence="1">
    <location>
        <begin position="54"/>
        <end position="85"/>
    </location>
</feature>